<evidence type="ECO:0000313" key="3">
    <source>
        <dbReference type="Proteomes" id="UP000663848"/>
    </source>
</evidence>
<evidence type="ECO:0000313" key="2">
    <source>
        <dbReference type="EMBL" id="CAF4455595.1"/>
    </source>
</evidence>
<organism evidence="2 3">
    <name type="scientific">Rotaria socialis</name>
    <dbReference type="NCBI Taxonomy" id="392032"/>
    <lineage>
        <taxon>Eukaryota</taxon>
        <taxon>Metazoa</taxon>
        <taxon>Spiralia</taxon>
        <taxon>Gnathifera</taxon>
        <taxon>Rotifera</taxon>
        <taxon>Eurotatoria</taxon>
        <taxon>Bdelloidea</taxon>
        <taxon>Philodinida</taxon>
        <taxon>Philodinidae</taxon>
        <taxon>Rotaria</taxon>
    </lineage>
</organism>
<name>A0A820SLW6_9BILA</name>
<dbReference type="SUPFAM" id="SSF53098">
    <property type="entry name" value="Ribonuclease H-like"/>
    <property type="match status" value="1"/>
</dbReference>
<protein>
    <recommendedName>
        <fullName evidence="1">HAT C-terminal dimerisation domain-containing protein</fullName>
    </recommendedName>
</protein>
<proteinExistence type="predicted"/>
<gene>
    <name evidence="2" type="ORF">QYT958_LOCUS991</name>
</gene>
<dbReference type="PANTHER" id="PTHR47611">
    <property type="entry name" value="HAT DIMERISATION DOMAIN, C-TERMINAL"/>
    <property type="match status" value="1"/>
</dbReference>
<dbReference type="PANTHER" id="PTHR47611:SF1">
    <property type="entry name" value="CCHC-TYPE DOMAIN-CONTAINING PROTEIN"/>
    <property type="match status" value="1"/>
</dbReference>
<feature type="domain" description="HAT C-terminal dimerisation" evidence="1">
    <location>
        <begin position="69"/>
        <end position="137"/>
    </location>
</feature>
<dbReference type="EMBL" id="CAJOBR010000050">
    <property type="protein sequence ID" value="CAF4455595.1"/>
    <property type="molecule type" value="Genomic_DNA"/>
</dbReference>
<reference evidence="2" key="1">
    <citation type="submission" date="2021-02" db="EMBL/GenBank/DDBJ databases">
        <authorList>
            <person name="Nowell W R."/>
        </authorList>
    </citation>
    <scope>NUCLEOTIDE SEQUENCE</scope>
</reference>
<comment type="caution">
    <text evidence="2">The sequence shown here is derived from an EMBL/GenBank/DDBJ whole genome shotgun (WGS) entry which is preliminary data.</text>
</comment>
<sequence>MILDAGIRPYHNDPGLTVRSIYCRLLLLYDYFTGEIELGFQSTNSKSLLSQCLDVSKNDLKSSIIPYGELEEYMALNLKLNENDDVLLFWLQHKLKFPTLLTMVQDFYAMPASNAIIERLFSSSKNTVTDKRSSLGAEKPGFVALTVLDLKMVVLNSECNSTSNDAKFLWGHRPKFFDLRVGRIEARSDDLGKARNVLADGPIKI</sequence>
<dbReference type="GO" id="GO:0046983">
    <property type="term" value="F:protein dimerization activity"/>
    <property type="evidence" value="ECO:0007669"/>
    <property type="project" value="InterPro"/>
</dbReference>
<dbReference type="Proteomes" id="UP000663848">
    <property type="component" value="Unassembled WGS sequence"/>
</dbReference>
<evidence type="ECO:0000259" key="1">
    <source>
        <dbReference type="Pfam" id="PF05699"/>
    </source>
</evidence>
<dbReference type="InterPro" id="IPR012337">
    <property type="entry name" value="RNaseH-like_sf"/>
</dbReference>
<dbReference type="Pfam" id="PF05699">
    <property type="entry name" value="Dimer_Tnp_hAT"/>
    <property type="match status" value="1"/>
</dbReference>
<accession>A0A820SLW6</accession>
<dbReference type="AlphaFoldDB" id="A0A820SLW6"/>
<dbReference type="InterPro" id="IPR008906">
    <property type="entry name" value="HATC_C_dom"/>
</dbReference>